<feature type="transmembrane region" description="Helical" evidence="1">
    <location>
        <begin position="48"/>
        <end position="70"/>
    </location>
</feature>
<sequence length="80" mass="8773">MSAEDKKPKAPAGLATSAQILRNWALRVAVFSVLAYFVVTSSDTDARTMWVIVAAYAAISLAMAFGFRAYTKRRLEGKDE</sequence>
<protein>
    <recommendedName>
        <fullName evidence="4">DUF202 domain-containing protein</fullName>
    </recommendedName>
</protein>
<accession>A0A845M2X9</accession>
<comment type="caution">
    <text evidence="2">The sequence shown here is derived from an EMBL/GenBank/DDBJ whole genome shotgun (WGS) entry which is preliminary data.</text>
</comment>
<proteinExistence type="predicted"/>
<dbReference type="AlphaFoldDB" id="A0A845M2X9"/>
<keyword evidence="1" id="KW-0472">Membrane</keyword>
<evidence type="ECO:0008006" key="4">
    <source>
        <dbReference type="Google" id="ProtNLM"/>
    </source>
</evidence>
<evidence type="ECO:0000313" key="2">
    <source>
        <dbReference type="EMBL" id="MZR14395.1"/>
    </source>
</evidence>
<organism evidence="2 3">
    <name type="scientific">Maritimibacter harenae</name>
    <dbReference type="NCBI Taxonomy" id="2606218"/>
    <lineage>
        <taxon>Bacteria</taxon>
        <taxon>Pseudomonadati</taxon>
        <taxon>Pseudomonadota</taxon>
        <taxon>Alphaproteobacteria</taxon>
        <taxon>Rhodobacterales</taxon>
        <taxon>Roseobacteraceae</taxon>
        <taxon>Maritimibacter</taxon>
    </lineage>
</organism>
<dbReference type="Proteomes" id="UP000467322">
    <property type="component" value="Unassembled WGS sequence"/>
</dbReference>
<dbReference type="RefSeq" id="WP_161352522.1">
    <property type="nucleotide sequence ID" value="NZ_WTUX01000019.1"/>
</dbReference>
<reference evidence="2 3" key="1">
    <citation type="submission" date="2019-12" db="EMBL/GenBank/DDBJ databases">
        <title>Maritimibacter sp. nov. sp. isolated from sea sand.</title>
        <authorList>
            <person name="Kim J."/>
            <person name="Jeong S.E."/>
            <person name="Jung H.S."/>
            <person name="Jeon C.O."/>
        </authorList>
    </citation>
    <scope>NUCLEOTIDE SEQUENCE [LARGE SCALE GENOMIC DNA]</scope>
    <source>
        <strain evidence="2 3">DP07</strain>
    </source>
</reference>
<keyword evidence="1" id="KW-0812">Transmembrane</keyword>
<evidence type="ECO:0000256" key="1">
    <source>
        <dbReference type="SAM" id="Phobius"/>
    </source>
</evidence>
<gene>
    <name evidence="2" type="ORF">GQE99_15355</name>
</gene>
<keyword evidence="1" id="KW-1133">Transmembrane helix</keyword>
<feature type="transmembrane region" description="Helical" evidence="1">
    <location>
        <begin position="24"/>
        <end position="42"/>
    </location>
</feature>
<keyword evidence="3" id="KW-1185">Reference proteome</keyword>
<name>A0A845M2X9_9RHOB</name>
<dbReference type="EMBL" id="WTUX01000019">
    <property type="protein sequence ID" value="MZR14395.1"/>
    <property type="molecule type" value="Genomic_DNA"/>
</dbReference>
<evidence type="ECO:0000313" key="3">
    <source>
        <dbReference type="Proteomes" id="UP000467322"/>
    </source>
</evidence>